<keyword evidence="5 7" id="KW-1133">Transmembrane helix</keyword>
<dbReference type="PANTHER" id="PTHR30151:SF0">
    <property type="entry name" value="ABC TRANSPORTER PERMEASE PROTEIN MJ0413-RELATED"/>
    <property type="match status" value="1"/>
</dbReference>
<evidence type="ECO:0000313" key="9">
    <source>
        <dbReference type="EMBL" id="CDF87089.1"/>
    </source>
</evidence>
<dbReference type="PANTHER" id="PTHR30151">
    <property type="entry name" value="ALKANE SULFONATE ABC TRANSPORTER-RELATED, MEMBRANE SUBUNIT"/>
    <property type="match status" value="1"/>
</dbReference>
<dbReference type="GO" id="GO:0005886">
    <property type="term" value="C:plasma membrane"/>
    <property type="evidence" value="ECO:0007669"/>
    <property type="project" value="UniProtKB-SubCell"/>
</dbReference>
<feature type="domain" description="ABC transmembrane type-1" evidence="8">
    <location>
        <begin position="76"/>
        <end position="256"/>
    </location>
</feature>
<sequence>MSRPAQSWLSRCLTPKVELPVRLVWSASAVCWLLVLGLWALFSYGGLVPSMFLPSPGAVVEAAFRLAGDGTLGTHVLASVEVVMIGFLVSSVVAVPLGLLMGSFRIVQAFLEPLVNFIRYLPVTSFVPLFILWIGIGIEQRVAVIIFGTFFQQLVMISDVSRGVSKDLVNASYTLGCNRRDVVMHVLGPASLPGVLDTLRVTMGWAWTYLVVAELVAASSGLGYISLKAMRGFQVDVIFLAIAIIGLLGLITDQLFRIIRLKVASWAQ</sequence>
<dbReference type="InterPro" id="IPR000515">
    <property type="entry name" value="MetI-like"/>
</dbReference>
<dbReference type="HOGENOM" id="CLU_046113_1_0_6"/>
<keyword evidence="2 7" id="KW-0813">Transport</keyword>
<dbReference type="AlphaFoldDB" id="A0A024HQT3"/>
<gene>
    <name evidence="9" type="ORF">PKB_5784</name>
</gene>
<reference evidence="9 10" key="2">
    <citation type="submission" date="2014-05" db="EMBL/GenBank/DDBJ databases">
        <title>Genome sequence of the 3-chlorobenzoate degrading bacterium Pseudomonas knackmussii B13 shows multiple evidence for horizontal gene transfer.</title>
        <authorList>
            <person name="Miyazaki R."/>
            <person name="Bertelli C."/>
            <person name="Falquet L."/>
            <person name="Robinson-Rechavi M."/>
            <person name="Gharib W."/>
            <person name="Roy S."/>
            <person name="Van der Meer J.R."/>
        </authorList>
    </citation>
    <scope>NUCLEOTIDE SEQUENCE [LARGE SCALE GENOMIC DNA]</scope>
    <source>
        <strain evidence="9 10">B13</strain>
    </source>
</reference>
<name>A0A024HQT3_PSEKB</name>
<dbReference type="OrthoDB" id="8138334at2"/>
<keyword evidence="4 7" id="KW-0812">Transmembrane</keyword>
<dbReference type="STRING" id="1301098.PKB_5784"/>
<dbReference type="EMBL" id="HG322950">
    <property type="protein sequence ID" value="CDF87089.1"/>
    <property type="molecule type" value="Genomic_DNA"/>
</dbReference>
<dbReference type="SUPFAM" id="SSF161098">
    <property type="entry name" value="MetI-like"/>
    <property type="match status" value="1"/>
</dbReference>
<feature type="transmembrane region" description="Helical" evidence="7">
    <location>
        <begin position="82"/>
        <end position="102"/>
    </location>
</feature>
<dbReference type="KEGG" id="pkc:PKB_5784"/>
<feature type="transmembrane region" description="Helical" evidence="7">
    <location>
        <begin position="114"/>
        <end position="136"/>
    </location>
</feature>
<evidence type="ECO:0000256" key="5">
    <source>
        <dbReference type="ARBA" id="ARBA00022989"/>
    </source>
</evidence>
<dbReference type="PATRIC" id="fig|1301098.3.peg.5762"/>
<organism evidence="9 10">
    <name type="scientific">Pseudomonas knackmussii (strain DSM 6978 / CCUG 54928 / LMG 23759 / B13)</name>
    <dbReference type="NCBI Taxonomy" id="1301098"/>
    <lineage>
        <taxon>Bacteria</taxon>
        <taxon>Pseudomonadati</taxon>
        <taxon>Pseudomonadota</taxon>
        <taxon>Gammaproteobacteria</taxon>
        <taxon>Pseudomonadales</taxon>
        <taxon>Pseudomonadaceae</taxon>
        <taxon>Pseudomonas</taxon>
    </lineage>
</organism>
<evidence type="ECO:0000256" key="3">
    <source>
        <dbReference type="ARBA" id="ARBA00022475"/>
    </source>
</evidence>
<protein>
    <submittedName>
        <fullName evidence="9">Binding-protein dependent transport system inner membrane protein</fullName>
    </submittedName>
</protein>
<evidence type="ECO:0000256" key="6">
    <source>
        <dbReference type="ARBA" id="ARBA00023136"/>
    </source>
</evidence>
<comment type="subcellular location">
    <subcellularLocation>
        <location evidence="1 7">Cell membrane</location>
        <topology evidence="1 7">Multi-pass membrane protein</topology>
    </subcellularLocation>
</comment>
<feature type="transmembrane region" description="Helical" evidence="7">
    <location>
        <begin position="142"/>
        <end position="160"/>
    </location>
</feature>
<dbReference type="Gene3D" id="1.10.3720.10">
    <property type="entry name" value="MetI-like"/>
    <property type="match status" value="1"/>
</dbReference>
<keyword evidence="10" id="KW-1185">Reference proteome</keyword>
<keyword evidence="3" id="KW-1003">Cell membrane</keyword>
<keyword evidence="6 7" id="KW-0472">Membrane</keyword>
<dbReference type="GO" id="GO:0055085">
    <property type="term" value="P:transmembrane transport"/>
    <property type="evidence" value="ECO:0007669"/>
    <property type="project" value="InterPro"/>
</dbReference>
<dbReference type="Proteomes" id="UP000025241">
    <property type="component" value="Chromosome I"/>
</dbReference>
<dbReference type="RefSeq" id="WP_043256675.1">
    <property type="nucleotide sequence ID" value="NZ_HG322950.1"/>
</dbReference>
<comment type="similarity">
    <text evidence="7">Belongs to the binding-protein-dependent transport system permease family.</text>
</comment>
<accession>A0A024HQT3</accession>
<evidence type="ECO:0000313" key="10">
    <source>
        <dbReference type="Proteomes" id="UP000025241"/>
    </source>
</evidence>
<evidence type="ECO:0000259" key="8">
    <source>
        <dbReference type="PROSITE" id="PS50928"/>
    </source>
</evidence>
<reference evidence="9 10" key="1">
    <citation type="submission" date="2013-03" db="EMBL/GenBank/DDBJ databases">
        <authorList>
            <person name="Linke B."/>
        </authorList>
    </citation>
    <scope>NUCLEOTIDE SEQUENCE [LARGE SCALE GENOMIC DNA]</scope>
    <source>
        <strain evidence="9 10">B13</strain>
    </source>
</reference>
<dbReference type="eggNOG" id="COG0600">
    <property type="taxonomic scope" value="Bacteria"/>
</dbReference>
<evidence type="ECO:0000256" key="4">
    <source>
        <dbReference type="ARBA" id="ARBA00022692"/>
    </source>
</evidence>
<dbReference type="Pfam" id="PF00528">
    <property type="entry name" value="BPD_transp_1"/>
    <property type="match status" value="1"/>
</dbReference>
<proteinExistence type="inferred from homology"/>
<dbReference type="PROSITE" id="PS50928">
    <property type="entry name" value="ABC_TM1"/>
    <property type="match status" value="1"/>
</dbReference>
<evidence type="ECO:0000256" key="2">
    <source>
        <dbReference type="ARBA" id="ARBA00022448"/>
    </source>
</evidence>
<feature type="transmembrane region" description="Helical" evidence="7">
    <location>
        <begin position="206"/>
        <end position="227"/>
    </location>
</feature>
<feature type="transmembrane region" description="Helical" evidence="7">
    <location>
        <begin position="233"/>
        <end position="252"/>
    </location>
</feature>
<feature type="transmembrane region" description="Helical" evidence="7">
    <location>
        <begin position="21"/>
        <end position="42"/>
    </location>
</feature>
<dbReference type="InterPro" id="IPR035906">
    <property type="entry name" value="MetI-like_sf"/>
</dbReference>
<evidence type="ECO:0000256" key="7">
    <source>
        <dbReference type="RuleBase" id="RU363032"/>
    </source>
</evidence>
<dbReference type="CDD" id="cd06261">
    <property type="entry name" value="TM_PBP2"/>
    <property type="match status" value="1"/>
</dbReference>
<evidence type="ECO:0000256" key="1">
    <source>
        <dbReference type="ARBA" id="ARBA00004651"/>
    </source>
</evidence>